<evidence type="ECO:0000313" key="2">
    <source>
        <dbReference type="EMBL" id="PJF30771.1"/>
    </source>
</evidence>
<comment type="caution">
    <text evidence="2">The sequence shown here is derived from an EMBL/GenBank/DDBJ whole genome shotgun (WGS) entry which is preliminary data.</text>
</comment>
<dbReference type="PANTHER" id="PTHR43211:SF1">
    <property type="entry name" value="BLL6422 PROTEIN"/>
    <property type="match status" value="1"/>
</dbReference>
<organism evidence="2 3">
    <name type="scientific">Candidatus Thermofonsia Clade 1 bacterium</name>
    <dbReference type="NCBI Taxonomy" id="2364210"/>
    <lineage>
        <taxon>Bacteria</taxon>
        <taxon>Bacillati</taxon>
        <taxon>Chloroflexota</taxon>
        <taxon>Candidatus Thermofontia</taxon>
        <taxon>Candidatus Thermofonsia Clade 1</taxon>
    </lineage>
</organism>
<dbReference type="Gene3D" id="3.90.850.10">
    <property type="entry name" value="Fumarylacetoacetase-like, C-terminal domain"/>
    <property type="match status" value="1"/>
</dbReference>
<dbReference type="InterPro" id="IPR011234">
    <property type="entry name" value="Fumarylacetoacetase-like_C"/>
</dbReference>
<dbReference type="Pfam" id="PF01557">
    <property type="entry name" value="FAA_hydrolase"/>
    <property type="match status" value="1"/>
</dbReference>
<keyword evidence="2" id="KW-0378">Hydrolase</keyword>
<dbReference type="InterPro" id="IPR036663">
    <property type="entry name" value="Fumarylacetoacetase_C_sf"/>
</dbReference>
<reference evidence="2 3" key="1">
    <citation type="submission" date="2017-11" db="EMBL/GenBank/DDBJ databases">
        <title>Evolution of Phototrophy in the Chloroflexi Phylum Driven by Horizontal Gene Transfer.</title>
        <authorList>
            <person name="Ward L.M."/>
            <person name="Hemp J."/>
            <person name="Shih P.M."/>
            <person name="Mcglynn S.E."/>
            <person name="Fischer W."/>
        </authorList>
    </citation>
    <scope>NUCLEOTIDE SEQUENCE [LARGE SCALE GENOMIC DNA]</scope>
    <source>
        <strain evidence="2">CP2_2F</strain>
    </source>
</reference>
<proteinExistence type="predicted"/>
<gene>
    <name evidence="2" type="ORF">CUN51_06195</name>
</gene>
<dbReference type="PANTHER" id="PTHR43211">
    <property type="entry name" value="FUMARYLACETOACETATE HYDROLASE"/>
    <property type="match status" value="1"/>
</dbReference>
<feature type="domain" description="Fumarylacetoacetase-like C-terminal" evidence="1">
    <location>
        <begin position="92"/>
        <end position="313"/>
    </location>
</feature>
<dbReference type="GO" id="GO:0016787">
    <property type="term" value="F:hydrolase activity"/>
    <property type="evidence" value="ECO:0007669"/>
    <property type="project" value="UniProtKB-KW"/>
</dbReference>
<dbReference type="SUPFAM" id="SSF56529">
    <property type="entry name" value="FAH"/>
    <property type="match status" value="1"/>
</dbReference>
<protein>
    <submittedName>
        <fullName evidence="2">Fumarylacetoacetate hydrolase</fullName>
    </submittedName>
</protein>
<dbReference type="Proteomes" id="UP000228921">
    <property type="component" value="Unassembled WGS sequence"/>
</dbReference>
<dbReference type="EMBL" id="PGTK01000006">
    <property type="protein sequence ID" value="PJF30771.1"/>
    <property type="molecule type" value="Genomic_DNA"/>
</dbReference>
<evidence type="ECO:0000259" key="1">
    <source>
        <dbReference type="Pfam" id="PF01557"/>
    </source>
</evidence>
<name>A0A2M8NZP8_9CHLR</name>
<sequence length="314" mass="34979">MRLVEFSPQLPDEPDYPRFGVILGDQVIEIGESERGTLSDYIWRGLPAFEDIRAMYAACLQGAPPILRGHERRLFPLRRCLLHPPLKPRTLRDFYAFEMHVKAANTVRGREVPPEWYTMPVFYYTYYGTLCGDGDTVPYPPYTAALDYELEIAAVIGKAGRDIAPEQAEDHILGFTILNDWSARDVQRLEMRVGLGPAKGKDFAKSLGPCIVTLDELQDRRTGRHGVFNLQMVARINGVERSRGNVADLYWSFGEMIARASQAVTLEAGDVIGSGTVGTGCLLELTGGEGPWLQHGDVVELEIERIGVLRNVIG</sequence>
<dbReference type="AlphaFoldDB" id="A0A2M8NZP8"/>
<accession>A0A2M8NZP8</accession>
<evidence type="ECO:0000313" key="3">
    <source>
        <dbReference type="Proteomes" id="UP000228921"/>
    </source>
</evidence>